<evidence type="ECO:0000313" key="4">
    <source>
        <dbReference type="Proteomes" id="UP000076871"/>
    </source>
</evidence>
<gene>
    <name evidence="3" type="ORF">LAESUDRAFT_667058</name>
</gene>
<dbReference type="EMBL" id="KV427700">
    <property type="protein sequence ID" value="KZT00022.1"/>
    <property type="molecule type" value="Genomic_DNA"/>
</dbReference>
<dbReference type="STRING" id="1314785.A0A165B0Y4"/>
<proteinExistence type="predicted"/>
<dbReference type="AlphaFoldDB" id="A0A165B0Y4"/>
<dbReference type="GeneID" id="63822311"/>
<dbReference type="PANTHER" id="PTHR28243">
    <property type="entry name" value="AGL049CP"/>
    <property type="match status" value="1"/>
</dbReference>
<feature type="domain" description="Pyridoxamine 5'-phosphate oxidase Alr4036 family FMN-binding" evidence="2">
    <location>
        <begin position="5"/>
        <end position="101"/>
    </location>
</feature>
<dbReference type="PANTHER" id="PTHR28243:SF1">
    <property type="entry name" value="PYRIDOXAMINE 5'-PHOSPHATE OXIDASE ALR4036 FAMILY FMN-BINDING DOMAIN-CONTAINING PROTEIN"/>
    <property type="match status" value="1"/>
</dbReference>
<feature type="region of interest" description="Disordered" evidence="1">
    <location>
        <begin position="160"/>
        <end position="185"/>
    </location>
</feature>
<organism evidence="3 4">
    <name type="scientific">Laetiporus sulphureus 93-53</name>
    <dbReference type="NCBI Taxonomy" id="1314785"/>
    <lineage>
        <taxon>Eukaryota</taxon>
        <taxon>Fungi</taxon>
        <taxon>Dikarya</taxon>
        <taxon>Basidiomycota</taxon>
        <taxon>Agaricomycotina</taxon>
        <taxon>Agaricomycetes</taxon>
        <taxon>Polyporales</taxon>
        <taxon>Laetiporus</taxon>
    </lineage>
</organism>
<dbReference type="InterPro" id="IPR012349">
    <property type="entry name" value="Split_barrel_FMN-bd"/>
</dbReference>
<dbReference type="Proteomes" id="UP000076871">
    <property type="component" value="Unassembled WGS sequence"/>
</dbReference>
<dbReference type="InterPro" id="IPR024624">
    <property type="entry name" value="Pyridox_Oxase_Alr4036_FMN-bd"/>
</dbReference>
<sequence length="232" mass="26098">MASAPRWLSELKKALSVPENKGQTVYQLATADPNGRPHVRTCVHRDIVQPEGYPNLPVFILTTDVRSPKISQLRANPQAEVAWWMAGSKDQFRIYGSVRIVASPKADFKAGAPPPPSLALDKMDEQGYDWEKKRVESFNSVNAQLKASWCRPVPGSTIGSYDEASKWPQKLPKDGEAQSEEEEQQVEQALKNCAIVLIETLEVDWVQLGVTPNQRTRFTRKEEEWVEEIVVA</sequence>
<evidence type="ECO:0000259" key="2">
    <source>
        <dbReference type="Pfam" id="PF12766"/>
    </source>
</evidence>
<reference evidence="3 4" key="1">
    <citation type="journal article" date="2016" name="Mol. Biol. Evol.">
        <title>Comparative Genomics of Early-Diverging Mushroom-Forming Fungi Provides Insights into the Origins of Lignocellulose Decay Capabilities.</title>
        <authorList>
            <person name="Nagy L.G."/>
            <person name="Riley R."/>
            <person name="Tritt A."/>
            <person name="Adam C."/>
            <person name="Daum C."/>
            <person name="Floudas D."/>
            <person name="Sun H."/>
            <person name="Yadav J.S."/>
            <person name="Pangilinan J."/>
            <person name="Larsson K.H."/>
            <person name="Matsuura K."/>
            <person name="Barry K."/>
            <person name="Labutti K."/>
            <person name="Kuo R."/>
            <person name="Ohm R.A."/>
            <person name="Bhattacharya S.S."/>
            <person name="Shirouzu T."/>
            <person name="Yoshinaga Y."/>
            <person name="Martin F.M."/>
            <person name="Grigoriev I.V."/>
            <person name="Hibbett D.S."/>
        </authorList>
    </citation>
    <scope>NUCLEOTIDE SEQUENCE [LARGE SCALE GENOMIC DNA]</scope>
    <source>
        <strain evidence="3 4">93-53</strain>
    </source>
</reference>
<evidence type="ECO:0000256" key="1">
    <source>
        <dbReference type="SAM" id="MobiDB-lite"/>
    </source>
</evidence>
<keyword evidence="4" id="KW-1185">Reference proteome</keyword>
<dbReference type="SUPFAM" id="SSF50475">
    <property type="entry name" value="FMN-binding split barrel"/>
    <property type="match status" value="1"/>
</dbReference>
<protein>
    <recommendedName>
        <fullName evidence="2">Pyridoxamine 5'-phosphate oxidase Alr4036 family FMN-binding domain-containing protein</fullName>
    </recommendedName>
</protein>
<dbReference type="InParanoid" id="A0A165B0Y4"/>
<dbReference type="Gene3D" id="2.30.110.10">
    <property type="entry name" value="Electron Transport, Fmn-binding Protein, Chain A"/>
    <property type="match status" value="1"/>
</dbReference>
<accession>A0A165B0Y4</accession>
<dbReference type="GO" id="GO:0010181">
    <property type="term" value="F:FMN binding"/>
    <property type="evidence" value="ECO:0007669"/>
    <property type="project" value="InterPro"/>
</dbReference>
<dbReference type="RefSeq" id="XP_040757762.1">
    <property type="nucleotide sequence ID" value="XM_040905281.1"/>
</dbReference>
<evidence type="ECO:0000313" key="3">
    <source>
        <dbReference type="EMBL" id="KZT00022.1"/>
    </source>
</evidence>
<dbReference type="OrthoDB" id="434253at2759"/>
<dbReference type="Pfam" id="PF12766">
    <property type="entry name" value="Pyridox_oxase_2"/>
    <property type="match status" value="1"/>
</dbReference>
<name>A0A165B0Y4_9APHY</name>